<dbReference type="GO" id="GO:0044780">
    <property type="term" value="P:bacterial-type flagellum assembly"/>
    <property type="evidence" value="ECO:0007669"/>
    <property type="project" value="InterPro"/>
</dbReference>
<dbReference type="InterPro" id="IPR007809">
    <property type="entry name" value="FlgN-like"/>
</dbReference>
<dbReference type="Pfam" id="PF05130">
    <property type="entry name" value="FlgN"/>
    <property type="match status" value="1"/>
</dbReference>
<reference evidence="2" key="1">
    <citation type="submission" date="2018-06" db="EMBL/GenBank/DDBJ databases">
        <authorList>
            <person name="Zhirakovskaya E."/>
        </authorList>
    </citation>
    <scope>NUCLEOTIDE SEQUENCE</scope>
</reference>
<gene>
    <name evidence="2" type="ORF">MNBD_GAMMA25-274</name>
</gene>
<evidence type="ECO:0008006" key="3">
    <source>
        <dbReference type="Google" id="ProtNLM"/>
    </source>
</evidence>
<name>A0A3B1BEP4_9ZZZZ</name>
<proteinExistence type="predicted"/>
<evidence type="ECO:0000256" key="1">
    <source>
        <dbReference type="ARBA" id="ARBA00022795"/>
    </source>
</evidence>
<dbReference type="EMBL" id="UOFY01000052">
    <property type="protein sequence ID" value="VAX10543.1"/>
    <property type="molecule type" value="Genomic_DNA"/>
</dbReference>
<organism evidence="2">
    <name type="scientific">hydrothermal vent metagenome</name>
    <dbReference type="NCBI Taxonomy" id="652676"/>
    <lineage>
        <taxon>unclassified sequences</taxon>
        <taxon>metagenomes</taxon>
        <taxon>ecological metagenomes</taxon>
    </lineage>
</organism>
<keyword evidence="1" id="KW-1005">Bacterial flagellum biogenesis</keyword>
<accession>A0A3B1BEP4</accession>
<sequence length="158" mass="17820">MANVNLTLILRDLAEHLAQLVLTLEAEHVALTENDMENIIRTATDKNRLFDFIEDLENERHALLQAAGLDLNSSGIMAYLQRHTAPTKDETIAIWEQIETLTRQCRKQNQINGIILEKNRQRTEKALAILKGQTPQVTTYTASGETSHSQIHHSLAKA</sequence>
<dbReference type="AlphaFoldDB" id="A0A3B1BEP4"/>
<evidence type="ECO:0000313" key="2">
    <source>
        <dbReference type="EMBL" id="VAX10543.1"/>
    </source>
</evidence>
<dbReference type="Gene3D" id="1.20.58.300">
    <property type="entry name" value="FlgN-like"/>
    <property type="match status" value="1"/>
</dbReference>
<protein>
    <recommendedName>
        <fullName evidence="3">Flagellar biosynthesis protein FlgN</fullName>
    </recommendedName>
</protein>
<dbReference type="SUPFAM" id="SSF140566">
    <property type="entry name" value="FlgN-like"/>
    <property type="match status" value="1"/>
</dbReference>
<dbReference type="InterPro" id="IPR036679">
    <property type="entry name" value="FlgN-like_sf"/>
</dbReference>